<feature type="transmembrane region" description="Helical" evidence="6">
    <location>
        <begin position="245"/>
        <end position="263"/>
    </location>
</feature>
<evidence type="ECO:0000256" key="1">
    <source>
        <dbReference type="ARBA" id="ARBA00004141"/>
    </source>
</evidence>
<feature type="transmembrane region" description="Helical" evidence="6">
    <location>
        <begin position="110"/>
        <end position="127"/>
    </location>
</feature>
<evidence type="ECO:0000256" key="4">
    <source>
        <dbReference type="ARBA" id="ARBA00022989"/>
    </source>
</evidence>
<organism evidence="7 8">
    <name type="scientific">Saccharopolyspora oryzae</name>
    <dbReference type="NCBI Taxonomy" id="2997343"/>
    <lineage>
        <taxon>Bacteria</taxon>
        <taxon>Bacillati</taxon>
        <taxon>Actinomycetota</taxon>
        <taxon>Actinomycetes</taxon>
        <taxon>Pseudonocardiales</taxon>
        <taxon>Pseudonocardiaceae</taxon>
        <taxon>Saccharopolyspora</taxon>
    </lineage>
</organism>
<keyword evidence="8" id="KW-1185">Reference proteome</keyword>
<comment type="caution">
    <text evidence="7">The sequence shown here is derived from an EMBL/GenBank/DDBJ whole genome shotgun (WGS) entry which is preliminary data.</text>
</comment>
<comment type="similarity">
    <text evidence="2">Belongs to the oxidase-dependent Fe transporter (OFeT) (TC 9.A.10.1) family.</text>
</comment>
<sequence>MLLSNALIGLREGLEAVLVVSILVAFLVRTERRRALPLVWIGVAVAVALSVGLGALLTYTAASLSFEAQEAFGGIASIVAVVFVTGMIFWMRKAGRTLAAQLRGQLDGALELGPAAVITVAFFSVGREGMETAVFFFSSVQSAGGGTVLPLIGFVVGIALAVLLGFLLYAGAVRINLSKFFTVTGVLLVFVAAGVLAYGLHDLQEAGLLPGLHTLAFDVSAYVSPTSWYGALLKGIFNFSPQTTVVEAIAWLGYVVVVLPLFLRPHRGTAAVQPAATSSEVTE</sequence>
<dbReference type="EMBL" id="JAQGLA010000002">
    <property type="protein sequence ID" value="MDA3624176.1"/>
    <property type="molecule type" value="Genomic_DNA"/>
</dbReference>
<feature type="transmembrane region" description="Helical" evidence="6">
    <location>
        <begin position="35"/>
        <end position="59"/>
    </location>
</feature>
<evidence type="ECO:0000256" key="6">
    <source>
        <dbReference type="SAM" id="Phobius"/>
    </source>
</evidence>
<reference evidence="7 8" key="1">
    <citation type="submission" date="2022-11" db="EMBL/GenBank/DDBJ databases">
        <title>Draft genome sequence of Saccharopolyspora sp. WRP15-2 isolated from rhizosphere soils of wild rice in Thailand.</title>
        <authorList>
            <person name="Duangmal K."/>
            <person name="Kammanee S."/>
            <person name="Muangham S."/>
        </authorList>
    </citation>
    <scope>NUCLEOTIDE SEQUENCE [LARGE SCALE GENOMIC DNA]</scope>
    <source>
        <strain evidence="7 8">WRP15-2</strain>
    </source>
</reference>
<accession>A0ABT4UR34</accession>
<feature type="transmembrane region" description="Helical" evidence="6">
    <location>
        <begin position="71"/>
        <end position="90"/>
    </location>
</feature>
<evidence type="ECO:0000256" key="2">
    <source>
        <dbReference type="ARBA" id="ARBA00008333"/>
    </source>
</evidence>
<name>A0ABT4UR34_9PSEU</name>
<dbReference type="RefSeq" id="WP_270946741.1">
    <property type="nucleotide sequence ID" value="NZ_JAQGLA010000002.1"/>
</dbReference>
<feature type="transmembrane region" description="Helical" evidence="6">
    <location>
        <begin position="180"/>
        <end position="200"/>
    </location>
</feature>
<protein>
    <submittedName>
        <fullName evidence="7">FTR1 family protein</fullName>
    </submittedName>
</protein>
<gene>
    <name evidence="7" type="ORF">OU415_01940</name>
</gene>
<comment type="subcellular location">
    <subcellularLocation>
        <location evidence="1">Membrane</location>
        <topology evidence="1">Multi-pass membrane protein</topology>
    </subcellularLocation>
</comment>
<feature type="transmembrane region" description="Helical" evidence="6">
    <location>
        <begin position="147"/>
        <end position="168"/>
    </location>
</feature>
<keyword evidence="3 6" id="KW-0812">Transmembrane</keyword>
<evidence type="ECO:0000256" key="3">
    <source>
        <dbReference type="ARBA" id="ARBA00022692"/>
    </source>
</evidence>
<dbReference type="PANTHER" id="PTHR31632:SF2">
    <property type="entry name" value="PLASMA MEMBRANE IRON PERMEASE"/>
    <property type="match status" value="1"/>
</dbReference>
<dbReference type="Pfam" id="PF03239">
    <property type="entry name" value="FTR1"/>
    <property type="match status" value="1"/>
</dbReference>
<keyword evidence="5 6" id="KW-0472">Membrane</keyword>
<dbReference type="NCBIfam" id="NF041756">
    <property type="entry name" value="EfeU"/>
    <property type="match status" value="1"/>
</dbReference>
<proteinExistence type="inferred from homology"/>
<feature type="transmembrane region" description="Helical" evidence="6">
    <location>
        <begin position="6"/>
        <end position="28"/>
    </location>
</feature>
<dbReference type="PANTHER" id="PTHR31632">
    <property type="entry name" value="IRON TRANSPORTER FTH1"/>
    <property type="match status" value="1"/>
</dbReference>
<keyword evidence="4 6" id="KW-1133">Transmembrane helix</keyword>
<evidence type="ECO:0000313" key="7">
    <source>
        <dbReference type="EMBL" id="MDA3624176.1"/>
    </source>
</evidence>
<evidence type="ECO:0000313" key="8">
    <source>
        <dbReference type="Proteomes" id="UP001210380"/>
    </source>
</evidence>
<dbReference type="Proteomes" id="UP001210380">
    <property type="component" value="Unassembled WGS sequence"/>
</dbReference>
<dbReference type="InterPro" id="IPR004923">
    <property type="entry name" value="FTR1/Fip1/EfeU"/>
</dbReference>
<evidence type="ECO:0000256" key="5">
    <source>
        <dbReference type="ARBA" id="ARBA00023136"/>
    </source>
</evidence>